<reference evidence="2" key="2">
    <citation type="journal article" date="2015" name="Data Brief">
        <title>Shoot transcriptome of the giant reed, Arundo donax.</title>
        <authorList>
            <person name="Barrero R.A."/>
            <person name="Guerrero F.D."/>
            <person name="Moolhuijzen P."/>
            <person name="Goolsby J.A."/>
            <person name="Tidwell J."/>
            <person name="Bellgard S.E."/>
            <person name="Bellgard M.I."/>
        </authorList>
    </citation>
    <scope>NUCLEOTIDE SEQUENCE</scope>
    <source>
        <tissue evidence="2">Shoot tissue taken approximately 20 cm above the soil surface</tissue>
    </source>
</reference>
<proteinExistence type="predicted"/>
<evidence type="ECO:0000256" key="1">
    <source>
        <dbReference type="SAM" id="MobiDB-lite"/>
    </source>
</evidence>
<feature type="compositionally biased region" description="Basic and acidic residues" evidence="1">
    <location>
        <begin position="9"/>
        <end position="47"/>
    </location>
</feature>
<dbReference type="AlphaFoldDB" id="A0A0A9EFY4"/>
<accession>A0A0A9EFY4</accession>
<dbReference type="EMBL" id="GBRH01198909">
    <property type="protein sequence ID" value="JAD98986.1"/>
    <property type="molecule type" value="Transcribed_RNA"/>
</dbReference>
<feature type="region of interest" description="Disordered" evidence="1">
    <location>
        <begin position="1"/>
        <end position="47"/>
    </location>
</feature>
<organism evidence="2">
    <name type="scientific">Arundo donax</name>
    <name type="common">Giant reed</name>
    <name type="synonym">Donax arundinaceus</name>
    <dbReference type="NCBI Taxonomy" id="35708"/>
    <lineage>
        <taxon>Eukaryota</taxon>
        <taxon>Viridiplantae</taxon>
        <taxon>Streptophyta</taxon>
        <taxon>Embryophyta</taxon>
        <taxon>Tracheophyta</taxon>
        <taxon>Spermatophyta</taxon>
        <taxon>Magnoliopsida</taxon>
        <taxon>Liliopsida</taxon>
        <taxon>Poales</taxon>
        <taxon>Poaceae</taxon>
        <taxon>PACMAD clade</taxon>
        <taxon>Arundinoideae</taxon>
        <taxon>Arundineae</taxon>
        <taxon>Arundo</taxon>
    </lineage>
</organism>
<protein>
    <submittedName>
        <fullName evidence="2">Uncharacterized protein</fullName>
    </submittedName>
</protein>
<sequence>MRQQEEEAMERRRCETEEERGMRLQEEDAIHRREEEERRKIQDRKEVERRRMQKEAAKRPVNSLVWDAALWEISEVQPAAAHSYSKFKLSMNNNKQVSCNCVGQESLQDMLRRVEDGEFVLPISKPAPASASASASSRAVETLGFVEGYFDLETCGLGPGRGCFIDRTGRTMSSVLMVSRSTTKALTIRVLVDKLDILLNDGKVISGLYGVSVDVHCDDVSSSDLLTTNWAYHIVLNTACATEKEATATANKRRV</sequence>
<name>A0A0A9EFY4_ARUDO</name>
<evidence type="ECO:0000313" key="2">
    <source>
        <dbReference type="EMBL" id="JAD98986.1"/>
    </source>
</evidence>
<reference evidence="2" key="1">
    <citation type="submission" date="2014-09" db="EMBL/GenBank/DDBJ databases">
        <authorList>
            <person name="Magalhaes I.L.F."/>
            <person name="Oliveira U."/>
            <person name="Santos F.R."/>
            <person name="Vidigal T.H.D.A."/>
            <person name="Brescovit A.D."/>
            <person name="Santos A.J."/>
        </authorList>
    </citation>
    <scope>NUCLEOTIDE SEQUENCE</scope>
    <source>
        <tissue evidence="2">Shoot tissue taken approximately 20 cm above the soil surface</tissue>
    </source>
</reference>